<dbReference type="PROSITE" id="PS51084">
    <property type="entry name" value="HIT_2"/>
    <property type="match status" value="1"/>
</dbReference>
<dbReference type="GO" id="GO:0000166">
    <property type="term" value="F:nucleotide binding"/>
    <property type="evidence" value="ECO:0007669"/>
    <property type="project" value="UniProtKB-KW"/>
</dbReference>
<dbReference type="InterPro" id="IPR039383">
    <property type="entry name" value="FHIT"/>
</dbReference>
<reference evidence="3" key="1">
    <citation type="submission" date="2019-03" db="EMBL/GenBank/DDBJ databases">
        <authorList>
            <person name="Hao L."/>
        </authorList>
    </citation>
    <scope>NUCLEOTIDE SEQUENCE</scope>
</reference>
<dbReference type="CDD" id="cd01275">
    <property type="entry name" value="FHIT"/>
    <property type="match status" value="1"/>
</dbReference>
<name>A0A485LW44_9ZZZZ</name>
<organism evidence="3">
    <name type="scientific">anaerobic digester metagenome</name>
    <dbReference type="NCBI Taxonomy" id="1263854"/>
    <lineage>
        <taxon>unclassified sequences</taxon>
        <taxon>metagenomes</taxon>
        <taxon>ecological metagenomes</taxon>
    </lineage>
</organism>
<gene>
    <name evidence="3" type="primary">Hit</name>
    <name evidence="3" type="ORF">SCFA_1700001</name>
</gene>
<dbReference type="GO" id="GO:0016787">
    <property type="term" value="F:hydrolase activity"/>
    <property type="evidence" value="ECO:0007669"/>
    <property type="project" value="UniProtKB-KW"/>
</dbReference>
<dbReference type="Gene3D" id="3.30.428.10">
    <property type="entry name" value="HIT-like"/>
    <property type="match status" value="1"/>
</dbReference>
<dbReference type="InterPro" id="IPR011146">
    <property type="entry name" value="HIT-like"/>
</dbReference>
<evidence type="ECO:0000313" key="3">
    <source>
        <dbReference type="EMBL" id="VFU12351.1"/>
    </source>
</evidence>
<feature type="domain" description="HIT" evidence="2">
    <location>
        <begin position="22"/>
        <end position="131"/>
    </location>
</feature>
<keyword evidence="1" id="KW-0547">Nucleotide-binding</keyword>
<dbReference type="AlphaFoldDB" id="A0A485LW44"/>
<sequence length="169" mass="19006">MEQIWAPWRSVYIGGEHGDDCIFCEKLKSEEDEANLVLLRGKMTFVMMNLYPYNNGHLLIAPKRHVGEIDDLTGEEMMELFKMTRGMVKALRAFKPEGFNVGANIGRVAGAGVPGHFHIHVVPRWNGDTNFMPVLGDTKVISESLEVTFKKIRESLEKNCAALVSLKDL</sequence>
<protein>
    <submittedName>
        <fullName evidence="3">Diadenosine tetraphosphate hydrolase and other HIT family hydrolases</fullName>
    </submittedName>
</protein>
<dbReference type="InterPro" id="IPR052908">
    <property type="entry name" value="AP-4-A_phosphorylase"/>
</dbReference>
<evidence type="ECO:0000256" key="1">
    <source>
        <dbReference type="ARBA" id="ARBA00022741"/>
    </source>
</evidence>
<dbReference type="PANTHER" id="PTHR42997">
    <property type="entry name" value="HIT FAMILY HYDROLASE"/>
    <property type="match status" value="1"/>
</dbReference>
<dbReference type="Pfam" id="PF01230">
    <property type="entry name" value="HIT"/>
    <property type="match status" value="1"/>
</dbReference>
<dbReference type="SUPFAM" id="SSF54197">
    <property type="entry name" value="HIT-like"/>
    <property type="match status" value="1"/>
</dbReference>
<dbReference type="InterPro" id="IPR036265">
    <property type="entry name" value="HIT-like_sf"/>
</dbReference>
<evidence type="ECO:0000259" key="2">
    <source>
        <dbReference type="PROSITE" id="PS51084"/>
    </source>
</evidence>
<dbReference type="PANTHER" id="PTHR42997:SF1">
    <property type="entry name" value="AP-4-A PHOSPHORYLASE"/>
    <property type="match status" value="1"/>
</dbReference>
<accession>A0A485LW44</accession>
<keyword evidence="3" id="KW-0378">Hydrolase</keyword>
<dbReference type="EMBL" id="CAADRN010000080">
    <property type="protein sequence ID" value="VFU12351.1"/>
    <property type="molecule type" value="Genomic_DNA"/>
</dbReference>
<proteinExistence type="predicted"/>